<dbReference type="AlphaFoldDB" id="U2DXN4"/>
<sequence length="104" mass="12056">MINDVSYDEFIQSIRNNQYVVMLGYANMCGTCEVAKKMLEVLSVNMSDITFNKINVNLNQLLIKEHDISSVPCFMLFKNGELFDTFYAFNSITFLYNRITSLKK</sequence>
<organism evidence="2 3">
    <name type="scientific">Haloplasma contractile SSD-17B</name>
    <dbReference type="NCBI Taxonomy" id="1033810"/>
    <lineage>
        <taxon>Bacteria</taxon>
        <taxon>Bacillati</taxon>
        <taxon>Mycoplasmatota</taxon>
        <taxon>Mollicutes</taxon>
        <taxon>Haloplasmatales</taxon>
        <taxon>Haloplasmataceae</taxon>
        <taxon>Haloplasma</taxon>
    </lineage>
</organism>
<reference evidence="2 3" key="1">
    <citation type="journal article" date="2011" name="J. Bacteriol.">
        <title>Genome sequence of Haloplasma contractile, an unusual contractile bacterium from a deep-sea anoxic brine lake.</title>
        <authorList>
            <person name="Antunes A."/>
            <person name="Alam I."/>
            <person name="El Dorry H."/>
            <person name="Siam R."/>
            <person name="Robertson A."/>
            <person name="Bajic V.B."/>
            <person name="Stingl U."/>
        </authorList>
    </citation>
    <scope>NUCLEOTIDE SEQUENCE [LARGE SCALE GENOMIC DNA]</scope>
    <source>
        <strain evidence="2 3">SSD-17B</strain>
    </source>
</reference>
<dbReference type="Proteomes" id="UP000005707">
    <property type="component" value="Unassembled WGS sequence"/>
</dbReference>
<feature type="domain" description="Thioredoxin" evidence="1">
    <location>
        <begin position="5"/>
        <end position="89"/>
    </location>
</feature>
<dbReference type="GO" id="GO:0003756">
    <property type="term" value="F:protein disulfide isomerase activity"/>
    <property type="evidence" value="ECO:0007669"/>
    <property type="project" value="UniProtKB-EC"/>
</dbReference>
<reference evidence="2 3" key="2">
    <citation type="journal article" date="2013" name="PLoS ONE">
        <title>INDIGO - INtegrated Data Warehouse of MIcrobial GenOmes with Examples from the Red Sea Extremophiles.</title>
        <authorList>
            <person name="Alam I."/>
            <person name="Antunes A."/>
            <person name="Kamau A.A."/>
            <person name="Ba Alawi W."/>
            <person name="Kalkatawi M."/>
            <person name="Stingl U."/>
            <person name="Bajic V.B."/>
        </authorList>
    </citation>
    <scope>NUCLEOTIDE SEQUENCE [LARGE SCALE GENOMIC DNA]</scope>
    <source>
        <strain evidence="2 3">SSD-17B</strain>
    </source>
</reference>
<accession>U2DXN4</accession>
<evidence type="ECO:0000259" key="1">
    <source>
        <dbReference type="Pfam" id="PF00085"/>
    </source>
</evidence>
<dbReference type="SUPFAM" id="SSF52833">
    <property type="entry name" value="Thioredoxin-like"/>
    <property type="match status" value="1"/>
</dbReference>
<dbReference type="EMBL" id="AFNU02000002">
    <property type="protein sequence ID" value="ERJ13007.1"/>
    <property type="molecule type" value="Genomic_DNA"/>
</dbReference>
<dbReference type="EC" id="5.3.4.1" evidence="2"/>
<proteinExistence type="predicted"/>
<name>U2DXN4_9MOLU</name>
<evidence type="ECO:0000313" key="3">
    <source>
        <dbReference type="Proteomes" id="UP000005707"/>
    </source>
</evidence>
<dbReference type="GO" id="GO:0015035">
    <property type="term" value="F:protein-disulfide reductase activity"/>
    <property type="evidence" value="ECO:0007669"/>
    <property type="project" value="TreeGrafter"/>
</dbReference>
<dbReference type="Gene3D" id="3.40.30.10">
    <property type="entry name" value="Glutaredoxin"/>
    <property type="match status" value="1"/>
</dbReference>
<dbReference type="Pfam" id="PF00085">
    <property type="entry name" value="Thioredoxin"/>
    <property type="match status" value="1"/>
</dbReference>
<protein>
    <submittedName>
        <fullName evidence="2">Thioredoxin-like protein YusE</fullName>
        <ecNumber evidence="2">5.3.4.1</ecNumber>
    </submittedName>
</protein>
<dbReference type="eggNOG" id="COG0526">
    <property type="taxonomic scope" value="Bacteria"/>
</dbReference>
<evidence type="ECO:0000313" key="2">
    <source>
        <dbReference type="EMBL" id="ERJ13007.1"/>
    </source>
</evidence>
<keyword evidence="3" id="KW-1185">Reference proteome</keyword>
<dbReference type="OrthoDB" id="5784238at2"/>
<dbReference type="InterPro" id="IPR036249">
    <property type="entry name" value="Thioredoxin-like_sf"/>
</dbReference>
<dbReference type="PANTHER" id="PTHR45663">
    <property type="entry name" value="GEO12009P1"/>
    <property type="match status" value="1"/>
</dbReference>
<dbReference type="GO" id="GO:0005829">
    <property type="term" value="C:cytosol"/>
    <property type="evidence" value="ECO:0007669"/>
    <property type="project" value="TreeGrafter"/>
</dbReference>
<dbReference type="InterPro" id="IPR013766">
    <property type="entry name" value="Thioredoxin_domain"/>
</dbReference>
<dbReference type="STRING" id="1033810.HLPCO_000606"/>
<dbReference type="InParanoid" id="U2DXN4"/>
<dbReference type="FunCoup" id="U2DXN4">
    <property type="interactions" value="1"/>
</dbReference>
<keyword evidence="2" id="KW-0413">Isomerase</keyword>
<dbReference type="PANTHER" id="PTHR45663:SF41">
    <property type="entry name" value="THIOREDOXIN-LIKE PROTEIN YUSE"/>
    <property type="match status" value="1"/>
</dbReference>
<gene>
    <name evidence="2" type="primary">yusE</name>
    <name evidence="2" type="ORF">HLPCO_000606</name>
</gene>
<comment type="caution">
    <text evidence="2">The sequence shown here is derived from an EMBL/GenBank/DDBJ whole genome shotgun (WGS) entry which is preliminary data.</text>
</comment>
<dbReference type="RefSeq" id="WP_008826982.1">
    <property type="nucleotide sequence ID" value="NZ_AFNU02000002.1"/>
</dbReference>
<dbReference type="CDD" id="cd02947">
    <property type="entry name" value="TRX_family"/>
    <property type="match status" value="1"/>
</dbReference>
<dbReference type="GO" id="GO:0045454">
    <property type="term" value="P:cell redox homeostasis"/>
    <property type="evidence" value="ECO:0007669"/>
    <property type="project" value="TreeGrafter"/>
</dbReference>